<proteinExistence type="predicted"/>
<sequence>MAFFAFGYASAQTDTTATRKMPDTKKSEQPRTNADMKGGTKKEDSVVDERKRRMRQDKGMAKDSVAVPPRKRNK</sequence>
<keyword evidence="3" id="KW-1185">Reference proteome</keyword>
<organism evidence="2 3">
    <name type="scientific">Flavobacterium magnum</name>
    <dbReference type="NCBI Taxonomy" id="2162713"/>
    <lineage>
        <taxon>Bacteria</taxon>
        <taxon>Pseudomonadati</taxon>
        <taxon>Bacteroidota</taxon>
        <taxon>Flavobacteriia</taxon>
        <taxon>Flavobacteriales</taxon>
        <taxon>Flavobacteriaceae</taxon>
        <taxon>Flavobacterium</taxon>
    </lineage>
</organism>
<feature type="compositionally biased region" description="Basic and acidic residues" evidence="1">
    <location>
        <begin position="38"/>
        <end position="61"/>
    </location>
</feature>
<dbReference type="EMBL" id="CP028811">
    <property type="protein sequence ID" value="AWA30102.1"/>
    <property type="molecule type" value="Genomic_DNA"/>
</dbReference>
<dbReference type="AlphaFoldDB" id="A0A2S0RHA1"/>
<protein>
    <submittedName>
        <fullName evidence="2">Uncharacterized protein</fullName>
    </submittedName>
</protein>
<evidence type="ECO:0000313" key="2">
    <source>
        <dbReference type="EMBL" id="AWA30102.1"/>
    </source>
</evidence>
<evidence type="ECO:0000313" key="3">
    <source>
        <dbReference type="Proteomes" id="UP000244193"/>
    </source>
</evidence>
<gene>
    <name evidence="2" type="ORF">HYN48_08435</name>
</gene>
<dbReference type="KEGG" id="fmg:HYN48_08435"/>
<name>A0A2S0RHA1_9FLAO</name>
<dbReference type="Proteomes" id="UP000244193">
    <property type="component" value="Chromosome"/>
</dbReference>
<feature type="region of interest" description="Disordered" evidence="1">
    <location>
        <begin position="1"/>
        <end position="74"/>
    </location>
</feature>
<feature type="compositionally biased region" description="Basic and acidic residues" evidence="1">
    <location>
        <begin position="20"/>
        <end position="29"/>
    </location>
</feature>
<reference evidence="2 3" key="1">
    <citation type="submission" date="2018-04" db="EMBL/GenBank/DDBJ databases">
        <title>Genome sequencing of Flavobacterium sp. HYN0048.</title>
        <authorList>
            <person name="Yi H."/>
            <person name="Baek C."/>
        </authorList>
    </citation>
    <scope>NUCLEOTIDE SEQUENCE [LARGE SCALE GENOMIC DNA]</scope>
    <source>
        <strain evidence="2 3">HYN0048</strain>
    </source>
</reference>
<evidence type="ECO:0000256" key="1">
    <source>
        <dbReference type="SAM" id="MobiDB-lite"/>
    </source>
</evidence>
<accession>A0A2S0RHA1</accession>